<name>A0AAP3BH62_9BACT</name>
<keyword evidence="2" id="KW-0408">Iron</keyword>
<dbReference type="InterPro" id="IPR017896">
    <property type="entry name" value="4Fe4S_Fe-S-bd"/>
</dbReference>
<dbReference type="Pfam" id="PF04422">
    <property type="entry name" value="FrhB_FdhB_N"/>
    <property type="match status" value="1"/>
</dbReference>
<dbReference type="PROSITE" id="PS51379">
    <property type="entry name" value="4FE4S_FER_2"/>
    <property type="match status" value="2"/>
</dbReference>
<evidence type="ECO:0000259" key="4">
    <source>
        <dbReference type="PROSITE" id="PS51379"/>
    </source>
</evidence>
<dbReference type="Proteomes" id="UP001209344">
    <property type="component" value="Unassembled WGS sequence"/>
</dbReference>
<sequence>MFDKPKIPSHNCTGCGACKNVCRHNCITMIEDEKGFYYPIIDKSICVNCKACIHVCPVINTSPKREIHQTYACKNLDEKVRLSSTSGGLFTAIANYVIDRGGVVIGACFDKDWNVRHEYAETKEDVVKFKGSKYVQSEVSNIYPVLKNFLKEKRLVLFSGTPCQVAGIRSFLHRDYDNLILLDFICHGVPSRKVWKKYLNDECGLSYNKELELNRNDGCSIIGGTIYDRPIIQSINFRNKKTGWQNYSFSLTLSNVSADGWQKTVSHSMIAWNHPYMKGFIGSLYLRPSCYSCPMKGFRSNSDFTLADAWGIGNYIPEWNDDKGISLCIIHNKKAEKILGYLSGIEIQKVNKEIIDRHNEAAYLCPDRNRRTNRFYNLMKKNVSFNEIIDSCFPKPSMLDKIMWSINQRIKTYVKNKK</sequence>
<dbReference type="InterPro" id="IPR052977">
    <property type="entry name" value="Polyferredoxin-like_ET"/>
</dbReference>
<protein>
    <submittedName>
        <fullName evidence="5">Coenzyme F420 hydrogenase/dehydrogenase, beta subunit C-terminal domain</fullName>
    </submittedName>
</protein>
<dbReference type="EMBL" id="JAPDVK010000006">
    <property type="protein sequence ID" value="MCW4129917.1"/>
    <property type="molecule type" value="Genomic_DNA"/>
</dbReference>
<dbReference type="Pfam" id="PF04432">
    <property type="entry name" value="FrhB_FdhB_C"/>
    <property type="match status" value="1"/>
</dbReference>
<dbReference type="PROSITE" id="PS00198">
    <property type="entry name" value="4FE4S_FER_1"/>
    <property type="match status" value="1"/>
</dbReference>
<keyword evidence="3" id="KW-0411">Iron-sulfur</keyword>
<dbReference type="InterPro" id="IPR007516">
    <property type="entry name" value="Co_F420_Hydgase/DH_bsu_N"/>
</dbReference>
<organism evidence="5 6">
    <name type="scientific">Segatella copri</name>
    <dbReference type="NCBI Taxonomy" id="165179"/>
    <lineage>
        <taxon>Bacteria</taxon>
        <taxon>Pseudomonadati</taxon>
        <taxon>Bacteroidota</taxon>
        <taxon>Bacteroidia</taxon>
        <taxon>Bacteroidales</taxon>
        <taxon>Prevotellaceae</taxon>
        <taxon>Segatella</taxon>
    </lineage>
</organism>
<proteinExistence type="predicted"/>
<dbReference type="PANTHER" id="PTHR43193">
    <property type="match status" value="1"/>
</dbReference>
<evidence type="ECO:0000313" key="5">
    <source>
        <dbReference type="EMBL" id="MCW4129917.1"/>
    </source>
</evidence>
<dbReference type="Gene3D" id="3.30.70.20">
    <property type="match status" value="1"/>
</dbReference>
<evidence type="ECO:0000313" key="6">
    <source>
        <dbReference type="Proteomes" id="UP001209344"/>
    </source>
</evidence>
<comment type="caution">
    <text evidence="5">The sequence shown here is derived from an EMBL/GenBank/DDBJ whole genome shotgun (WGS) entry which is preliminary data.</text>
</comment>
<keyword evidence="1" id="KW-0479">Metal-binding</keyword>
<dbReference type="Pfam" id="PF12838">
    <property type="entry name" value="Fer4_7"/>
    <property type="match status" value="1"/>
</dbReference>
<reference evidence="5" key="1">
    <citation type="submission" date="2022-11" db="EMBL/GenBank/DDBJ databases">
        <title>Genomic repertoires linked with pathogenic potency of arthritogenic Prevotella copri isolated from the gut of rheumatoid arthritis patients.</title>
        <authorList>
            <person name="Nii T."/>
            <person name="Maeda Y."/>
            <person name="Motooka D."/>
            <person name="Naito M."/>
            <person name="Matsumoto Y."/>
            <person name="Ogawa T."/>
            <person name="Oguro-Igashira E."/>
            <person name="Kishikawa T."/>
            <person name="Yamashita M."/>
            <person name="Koizumi S."/>
            <person name="Kurakawa T."/>
            <person name="Okumura R."/>
            <person name="Kayama H."/>
            <person name="Murakami M."/>
            <person name="Sakaguchi T."/>
            <person name="Das B."/>
            <person name="Nakamura S."/>
            <person name="Okada Y."/>
            <person name="Kumanogoh A."/>
            <person name="Takeda K."/>
        </authorList>
    </citation>
    <scope>NUCLEOTIDE SEQUENCE</scope>
    <source>
        <strain evidence="5">F3-75</strain>
    </source>
</reference>
<dbReference type="GO" id="GO:0051536">
    <property type="term" value="F:iron-sulfur cluster binding"/>
    <property type="evidence" value="ECO:0007669"/>
    <property type="project" value="UniProtKB-KW"/>
</dbReference>
<dbReference type="InterPro" id="IPR017900">
    <property type="entry name" value="4Fe4S_Fe_S_CS"/>
</dbReference>
<accession>A0AAP3BH62</accession>
<evidence type="ECO:0000256" key="3">
    <source>
        <dbReference type="ARBA" id="ARBA00023014"/>
    </source>
</evidence>
<evidence type="ECO:0000256" key="1">
    <source>
        <dbReference type="ARBA" id="ARBA00022723"/>
    </source>
</evidence>
<feature type="domain" description="4Fe-4S ferredoxin-type" evidence="4">
    <location>
        <begin position="37"/>
        <end position="66"/>
    </location>
</feature>
<dbReference type="GO" id="GO:0046872">
    <property type="term" value="F:metal ion binding"/>
    <property type="evidence" value="ECO:0007669"/>
    <property type="project" value="UniProtKB-KW"/>
</dbReference>
<dbReference type="PANTHER" id="PTHR43193:SF2">
    <property type="entry name" value="POLYFERREDOXIN PROTEIN FWDF"/>
    <property type="match status" value="1"/>
</dbReference>
<dbReference type="AlphaFoldDB" id="A0AAP3BH62"/>
<dbReference type="SUPFAM" id="SSF54862">
    <property type="entry name" value="4Fe-4S ferredoxins"/>
    <property type="match status" value="1"/>
</dbReference>
<evidence type="ECO:0000256" key="2">
    <source>
        <dbReference type="ARBA" id="ARBA00023004"/>
    </source>
</evidence>
<gene>
    <name evidence="5" type="ORF">ONT16_17045</name>
</gene>
<dbReference type="InterPro" id="IPR007525">
    <property type="entry name" value="FrhB_FdhB_C"/>
</dbReference>
<feature type="domain" description="4Fe-4S ferredoxin-type" evidence="4">
    <location>
        <begin position="3"/>
        <end position="32"/>
    </location>
</feature>